<dbReference type="SMART" id="SM00857">
    <property type="entry name" value="Resolvase"/>
    <property type="match status" value="1"/>
</dbReference>
<feature type="domain" description="Recombinase" evidence="6">
    <location>
        <begin position="156"/>
        <end position="276"/>
    </location>
</feature>
<keyword evidence="8" id="KW-1185">Reference proteome</keyword>
<dbReference type="CDD" id="cd03768">
    <property type="entry name" value="SR_ResInv"/>
    <property type="match status" value="1"/>
</dbReference>
<feature type="domain" description="Resolvase/invertase-type recombinase catalytic" evidence="5">
    <location>
        <begin position="4"/>
        <end position="149"/>
    </location>
</feature>
<evidence type="ECO:0000313" key="7">
    <source>
        <dbReference type="EMBL" id="MEQ2465361.1"/>
    </source>
</evidence>
<protein>
    <submittedName>
        <fullName evidence="7">Recombinase family protein</fullName>
    </submittedName>
</protein>
<evidence type="ECO:0000256" key="3">
    <source>
        <dbReference type="ARBA" id="ARBA00023172"/>
    </source>
</evidence>
<dbReference type="PROSITE" id="PS51736">
    <property type="entry name" value="RECOMBINASES_3"/>
    <property type="match status" value="1"/>
</dbReference>
<sequence length="529" mass="61091">MRKRAAIYARVSTDEQTKGFSLQSQVEQLKIYLERKGYTEIEVFIDDGYSGKDFNRPNIQRLIRNLSSFDAIAVWKVDRLSRNNEQVLSLINNYLKPFDKKLLISTCDIDSSTANGYMFISLLGTFAEYERTQIIERVSSGMKKRADSGKWNGGIILGYDTKEGELLVNEYESSIVKEIFELRALGHGYKSIVNHINTRGFKTKKGNAFGINSVKTILENPTYAGFIRWGKHLQWNEKRRSGKQENVGLVKGNHTAIIEKELWDRVLEIGEERKKFTRTSNFKGDFLLSGILKCPQCGKGMVMSKTKKPDGDYYLYYQCQNFHQRGLAACNSNLVVKEDIEKQVLPKVKGLMNSPKLIDGICSNIEQERTEDTQKYMEELGFFQKELKEKLDEESDLLLKARQANKSKNKEEEKIYNLMLIQTVGEREEIEKKVNEYEIFIKNHSTSLNITKDQIVTALKDFDELFEIADKETRKVLLRSIIKRIDLSKDRKSIKSLTLWFEEGDNIPSPPPIFLGEIFPESEERRIVP</sequence>
<evidence type="ECO:0000259" key="5">
    <source>
        <dbReference type="PROSITE" id="PS51736"/>
    </source>
</evidence>
<dbReference type="PROSITE" id="PS51737">
    <property type="entry name" value="RECOMBINASE_DNA_BIND"/>
    <property type="match status" value="1"/>
</dbReference>
<feature type="active site" description="O-(5'-phospho-DNA)-serine intermediate" evidence="4">
    <location>
        <position position="12"/>
    </location>
</feature>
<dbReference type="InterPro" id="IPR050639">
    <property type="entry name" value="SSR_resolvase"/>
</dbReference>
<dbReference type="InterPro" id="IPR006118">
    <property type="entry name" value="Recombinase_CS"/>
</dbReference>
<dbReference type="InterPro" id="IPR038109">
    <property type="entry name" value="DNA_bind_recomb_sf"/>
</dbReference>
<dbReference type="InterPro" id="IPR025827">
    <property type="entry name" value="Zn_ribbon_recom_dom"/>
</dbReference>
<dbReference type="RefSeq" id="WP_349204536.1">
    <property type="nucleotide sequence ID" value="NZ_JBBMFN010000011.1"/>
</dbReference>
<comment type="caution">
    <text evidence="7">The sequence shown here is derived from an EMBL/GenBank/DDBJ whole genome shotgun (WGS) entry which is preliminary data.</text>
</comment>
<accession>A0ABV1EWA5</accession>
<dbReference type="Gene3D" id="3.40.50.1390">
    <property type="entry name" value="Resolvase, N-terminal catalytic domain"/>
    <property type="match status" value="1"/>
</dbReference>
<dbReference type="Pfam" id="PF13408">
    <property type="entry name" value="Zn_ribbon_recom"/>
    <property type="match status" value="1"/>
</dbReference>
<evidence type="ECO:0000256" key="4">
    <source>
        <dbReference type="PROSITE-ProRule" id="PRU10137"/>
    </source>
</evidence>
<dbReference type="Proteomes" id="UP001465426">
    <property type="component" value="Unassembled WGS sequence"/>
</dbReference>
<dbReference type="PANTHER" id="PTHR30461:SF23">
    <property type="entry name" value="DNA RECOMBINASE-RELATED"/>
    <property type="match status" value="1"/>
</dbReference>
<name>A0ABV1EWA5_9BACI</name>
<keyword evidence="1" id="KW-0229">DNA integration</keyword>
<keyword evidence="2" id="KW-0238">DNA-binding</keyword>
<evidence type="ECO:0000313" key="8">
    <source>
        <dbReference type="Proteomes" id="UP001465426"/>
    </source>
</evidence>
<dbReference type="Pfam" id="PF00239">
    <property type="entry name" value="Resolvase"/>
    <property type="match status" value="1"/>
</dbReference>
<dbReference type="PROSITE" id="PS00397">
    <property type="entry name" value="RECOMBINASES_1"/>
    <property type="match status" value="1"/>
</dbReference>
<dbReference type="EMBL" id="JBBMFN010000011">
    <property type="protein sequence ID" value="MEQ2465361.1"/>
    <property type="molecule type" value="Genomic_DNA"/>
</dbReference>
<proteinExistence type="predicted"/>
<dbReference type="Pfam" id="PF07508">
    <property type="entry name" value="Recombinase"/>
    <property type="match status" value="1"/>
</dbReference>
<evidence type="ECO:0000259" key="6">
    <source>
        <dbReference type="PROSITE" id="PS51737"/>
    </source>
</evidence>
<dbReference type="InterPro" id="IPR006119">
    <property type="entry name" value="Resolv_N"/>
</dbReference>
<gene>
    <name evidence="7" type="ORF">WMO63_06720</name>
</gene>
<dbReference type="PANTHER" id="PTHR30461">
    <property type="entry name" value="DNA-INVERTASE FROM LAMBDOID PROPHAGE"/>
    <property type="match status" value="1"/>
</dbReference>
<keyword evidence="3" id="KW-0233">DNA recombination</keyword>
<reference evidence="7 8" key="1">
    <citation type="submission" date="2024-03" db="EMBL/GenBank/DDBJ databases">
        <title>Human intestinal bacterial collection.</title>
        <authorList>
            <person name="Pauvert C."/>
            <person name="Hitch T.C.A."/>
            <person name="Clavel T."/>
        </authorList>
    </citation>
    <scope>NUCLEOTIDE SEQUENCE [LARGE SCALE GENOMIC DNA]</scope>
    <source>
        <strain evidence="7 8">CLA-SR-H024</strain>
    </source>
</reference>
<dbReference type="InterPro" id="IPR036162">
    <property type="entry name" value="Resolvase-like_N_sf"/>
</dbReference>
<dbReference type="SUPFAM" id="SSF53041">
    <property type="entry name" value="Resolvase-like"/>
    <property type="match status" value="1"/>
</dbReference>
<organism evidence="7 8">
    <name type="scientific">Niallia hominis</name>
    <dbReference type="NCBI Taxonomy" id="3133173"/>
    <lineage>
        <taxon>Bacteria</taxon>
        <taxon>Bacillati</taxon>
        <taxon>Bacillota</taxon>
        <taxon>Bacilli</taxon>
        <taxon>Bacillales</taxon>
        <taxon>Bacillaceae</taxon>
        <taxon>Niallia</taxon>
    </lineage>
</organism>
<dbReference type="InterPro" id="IPR011109">
    <property type="entry name" value="DNA_bind_recombinase_dom"/>
</dbReference>
<evidence type="ECO:0000256" key="1">
    <source>
        <dbReference type="ARBA" id="ARBA00022908"/>
    </source>
</evidence>
<dbReference type="Gene3D" id="3.90.1750.20">
    <property type="entry name" value="Putative Large Serine Recombinase, Chain B, Domain 2"/>
    <property type="match status" value="1"/>
</dbReference>
<evidence type="ECO:0000256" key="2">
    <source>
        <dbReference type="ARBA" id="ARBA00023125"/>
    </source>
</evidence>